<sequence>MKDLFCKIFGHRTIEEVYATRDPNKEKRFHVVKKTKCLRCEKTIKCEMTEIMSRAELLKEGWFIEQKNI</sequence>
<dbReference type="Proteomes" id="UP000704068">
    <property type="component" value="Unassembled WGS sequence"/>
</dbReference>
<dbReference type="EMBL" id="JABZGR010000001">
    <property type="protein sequence ID" value="MBF0969488.1"/>
    <property type="molecule type" value="Genomic_DNA"/>
</dbReference>
<evidence type="ECO:0000313" key="2">
    <source>
        <dbReference type="Proteomes" id="UP000704068"/>
    </source>
</evidence>
<reference evidence="1" key="1">
    <citation type="submission" date="2020-04" db="EMBL/GenBank/DDBJ databases">
        <title>Deep metagenomics examines the oral microbiome during advanced dental caries in children, revealing novel taxa and co-occurrences with host molecules.</title>
        <authorList>
            <person name="Baker J.L."/>
            <person name="Morton J.T."/>
            <person name="Dinis M."/>
            <person name="Alvarez R."/>
            <person name="Tran N.C."/>
            <person name="Knight R."/>
            <person name="Edlund A."/>
        </authorList>
    </citation>
    <scope>NUCLEOTIDE SEQUENCE</scope>
    <source>
        <strain evidence="1">JCVI_34_bin.1</strain>
    </source>
</reference>
<protein>
    <submittedName>
        <fullName evidence="1">Uncharacterized protein</fullName>
    </submittedName>
</protein>
<accession>A0A929WYX4</accession>
<dbReference type="AlphaFoldDB" id="A0A929WYX4"/>
<gene>
    <name evidence="1" type="ORF">HXK21_00385</name>
</gene>
<comment type="caution">
    <text evidence="1">The sequence shown here is derived from an EMBL/GenBank/DDBJ whole genome shotgun (WGS) entry which is preliminary data.</text>
</comment>
<organism evidence="1 2">
    <name type="scientific">Alloprevotella tannerae</name>
    <dbReference type="NCBI Taxonomy" id="76122"/>
    <lineage>
        <taxon>Bacteria</taxon>
        <taxon>Pseudomonadati</taxon>
        <taxon>Bacteroidota</taxon>
        <taxon>Bacteroidia</taxon>
        <taxon>Bacteroidales</taxon>
        <taxon>Prevotellaceae</taxon>
        <taxon>Alloprevotella</taxon>
    </lineage>
</organism>
<name>A0A929WYX4_9BACT</name>
<proteinExistence type="predicted"/>
<dbReference type="RefSeq" id="WP_303762421.1">
    <property type="nucleotide sequence ID" value="NZ_JABZGR010000001.1"/>
</dbReference>
<evidence type="ECO:0000313" key="1">
    <source>
        <dbReference type="EMBL" id="MBF0969488.1"/>
    </source>
</evidence>